<organism evidence="1">
    <name type="scientific">marine sediment metagenome</name>
    <dbReference type="NCBI Taxonomy" id="412755"/>
    <lineage>
        <taxon>unclassified sequences</taxon>
        <taxon>metagenomes</taxon>
        <taxon>ecological metagenomes</taxon>
    </lineage>
</organism>
<evidence type="ECO:0000313" key="1">
    <source>
        <dbReference type="EMBL" id="KKL26031.1"/>
    </source>
</evidence>
<name>A0A0F9E858_9ZZZZ</name>
<comment type="caution">
    <text evidence="1">The sequence shown here is derived from an EMBL/GenBank/DDBJ whole genome shotgun (WGS) entry which is preliminary data.</text>
</comment>
<gene>
    <name evidence="1" type="ORF">LCGC14_2399370</name>
</gene>
<protein>
    <recommendedName>
        <fullName evidence="2">AbiEi antitoxin C-terminal domain-containing protein</fullName>
    </recommendedName>
</protein>
<reference evidence="1" key="1">
    <citation type="journal article" date="2015" name="Nature">
        <title>Complex archaea that bridge the gap between prokaryotes and eukaryotes.</title>
        <authorList>
            <person name="Spang A."/>
            <person name="Saw J.H."/>
            <person name="Jorgensen S.L."/>
            <person name="Zaremba-Niedzwiedzka K."/>
            <person name="Martijn J."/>
            <person name="Lind A.E."/>
            <person name="van Eijk R."/>
            <person name="Schleper C."/>
            <person name="Guy L."/>
            <person name="Ettema T.J."/>
        </authorList>
    </citation>
    <scope>NUCLEOTIDE SEQUENCE</scope>
</reference>
<dbReference type="AlphaFoldDB" id="A0A0F9E858"/>
<dbReference type="EMBL" id="LAZR01035991">
    <property type="protein sequence ID" value="KKL26031.1"/>
    <property type="molecule type" value="Genomic_DNA"/>
</dbReference>
<accession>A0A0F9E858</accession>
<sequence>MSLPKLYRAFYKEKVFNFSDVMEKFKEDKHSEGYLRKRINDLLRAGYLGSVGARGLYYIIPQESSKEEYVPDKFLIGARLSPGGVIGYHSALELHGASYSPFRVVYIITQRQFRSFKFQDMEYRAVKGNTSFGIETILREGLKVPVTDRERTLVDGMNGLKYVGGLEEYFKSVELFPSINFDRIIEYLARFNKKILYAKIGFLLSYFEKRWGFPENYEKEIKAHLGITLVMRGKKRN</sequence>
<proteinExistence type="predicted"/>
<evidence type="ECO:0008006" key="2">
    <source>
        <dbReference type="Google" id="ProtNLM"/>
    </source>
</evidence>